<keyword evidence="3 8" id="KW-0597">Phosphoprotein</keyword>
<dbReference type="PANTHER" id="PTHR42713:SF3">
    <property type="entry name" value="TRANSCRIPTIONAL REGULATORY PROTEIN HPTR"/>
    <property type="match status" value="1"/>
</dbReference>
<evidence type="ECO:0000256" key="3">
    <source>
        <dbReference type="ARBA" id="ARBA00022553"/>
    </source>
</evidence>
<dbReference type="InterPro" id="IPR011006">
    <property type="entry name" value="CheY-like_superfamily"/>
</dbReference>
<evidence type="ECO:0000256" key="6">
    <source>
        <dbReference type="ARBA" id="ARBA00023125"/>
    </source>
</evidence>
<evidence type="ECO:0000256" key="2">
    <source>
        <dbReference type="ARBA" id="ARBA00022490"/>
    </source>
</evidence>
<keyword evidence="6 11" id="KW-0238">DNA-binding</keyword>
<dbReference type="PANTHER" id="PTHR42713">
    <property type="entry name" value="HISTIDINE KINASE-RELATED"/>
    <property type="match status" value="1"/>
</dbReference>
<name>A0ABQ6GDZ6_9BACL</name>
<evidence type="ECO:0000313" key="11">
    <source>
        <dbReference type="EMBL" id="GLX68862.1"/>
    </source>
</evidence>
<organism evidence="11 12">
    <name type="scientific">Paenibacillus glycanilyticus</name>
    <dbReference type="NCBI Taxonomy" id="126569"/>
    <lineage>
        <taxon>Bacteria</taxon>
        <taxon>Bacillati</taxon>
        <taxon>Bacillota</taxon>
        <taxon>Bacilli</taxon>
        <taxon>Bacillales</taxon>
        <taxon>Paenibacillaceae</taxon>
        <taxon>Paenibacillus</taxon>
    </lineage>
</organism>
<gene>
    <name evidence="11" type="ORF">MU1_32070</name>
</gene>
<keyword evidence="5" id="KW-0805">Transcription regulation</keyword>
<dbReference type="SMART" id="SM00448">
    <property type="entry name" value="REC"/>
    <property type="match status" value="1"/>
</dbReference>
<feature type="domain" description="HTH araC/xylS-type" evidence="9">
    <location>
        <begin position="413"/>
        <end position="511"/>
    </location>
</feature>
<dbReference type="InterPro" id="IPR001789">
    <property type="entry name" value="Sig_transdc_resp-reg_receiver"/>
</dbReference>
<dbReference type="EMBL" id="BSSQ01000013">
    <property type="protein sequence ID" value="GLX68862.1"/>
    <property type="molecule type" value="Genomic_DNA"/>
</dbReference>
<comment type="caution">
    <text evidence="11">The sequence shown here is derived from an EMBL/GenBank/DDBJ whole genome shotgun (WGS) entry which is preliminary data.</text>
</comment>
<protein>
    <submittedName>
        <fullName evidence="11">DNA-binding response regulator</fullName>
    </submittedName>
</protein>
<dbReference type="GO" id="GO:0003677">
    <property type="term" value="F:DNA binding"/>
    <property type="evidence" value="ECO:0007669"/>
    <property type="project" value="UniProtKB-KW"/>
</dbReference>
<dbReference type="InterPro" id="IPR018060">
    <property type="entry name" value="HTH_AraC"/>
</dbReference>
<dbReference type="CDD" id="cd17536">
    <property type="entry name" value="REC_YesN-like"/>
    <property type="match status" value="1"/>
</dbReference>
<evidence type="ECO:0000256" key="7">
    <source>
        <dbReference type="ARBA" id="ARBA00023163"/>
    </source>
</evidence>
<keyword evidence="7" id="KW-0804">Transcription</keyword>
<evidence type="ECO:0000256" key="4">
    <source>
        <dbReference type="ARBA" id="ARBA00023012"/>
    </source>
</evidence>
<accession>A0ABQ6GDZ6</accession>
<keyword evidence="12" id="KW-1185">Reference proteome</keyword>
<dbReference type="Pfam" id="PF00072">
    <property type="entry name" value="Response_reg"/>
    <property type="match status" value="1"/>
</dbReference>
<comment type="subcellular location">
    <subcellularLocation>
        <location evidence="1">Cytoplasm</location>
    </subcellularLocation>
</comment>
<dbReference type="Gene3D" id="3.40.50.2300">
    <property type="match status" value="1"/>
</dbReference>
<evidence type="ECO:0000313" key="12">
    <source>
        <dbReference type="Proteomes" id="UP001157114"/>
    </source>
</evidence>
<feature type="domain" description="Response regulatory" evidence="10">
    <location>
        <begin position="3"/>
        <end position="121"/>
    </location>
</feature>
<feature type="modified residue" description="4-aspartylphosphate" evidence="8">
    <location>
        <position position="55"/>
    </location>
</feature>
<dbReference type="Proteomes" id="UP001157114">
    <property type="component" value="Unassembled WGS sequence"/>
</dbReference>
<keyword evidence="2" id="KW-0963">Cytoplasm</keyword>
<dbReference type="PROSITE" id="PS01124">
    <property type="entry name" value="HTH_ARAC_FAMILY_2"/>
    <property type="match status" value="1"/>
</dbReference>
<evidence type="ECO:0000256" key="1">
    <source>
        <dbReference type="ARBA" id="ARBA00004496"/>
    </source>
</evidence>
<proteinExistence type="predicted"/>
<dbReference type="Pfam" id="PF12833">
    <property type="entry name" value="HTH_18"/>
    <property type="match status" value="1"/>
</dbReference>
<dbReference type="PROSITE" id="PS50110">
    <property type="entry name" value="RESPONSE_REGULATORY"/>
    <property type="match status" value="1"/>
</dbReference>
<dbReference type="Gene3D" id="1.10.10.60">
    <property type="entry name" value="Homeodomain-like"/>
    <property type="match status" value="2"/>
</dbReference>
<dbReference type="InterPro" id="IPR051552">
    <property type="entry name" value="HptR"/>
</dbReference>
<evidence type="ECO:0000259" key="9">
    <source>
        <dbReference type="PROSITE" id="PS01124"/>
    </source>
</evidence>
<dbReference type="SMART" id="SM00342">
    <property type="entry name" value="HTH_ARAC"/>
    <property type="match status" value="1"/>
</dbReference>
<evidence type="ECO:0000256" key="8">
    <source>
        <dbReference type="PROSITE-ProRule" id="PRU00169"/>
    </source>
</evidence>
<evidence type="ECO:0000259" key="10">
    <source>
        <dbReference type="PROSITE" id="PS50110"/>
    </source>
</evidence>
<sequence length="517" mass="58760">MYRVLLVDDEPFAIEGLQLLIDWEKNGFEIEAVCGDGEEAARVIRESKPDLVVTDIRMPSMDGLELIAQMRLEGNKQTKFVVMSGYSDFEYARKALQLGVSHYLTKPIMSEEADEVLENLNSVLEEEKRKKQAIHYTQRFAVRRALSALIRSEELSAADQTAVDRLAEEAREWAYIRVELEEAELAAAVESAIDLLEDGKGGRSGYVVEQGPASFGLVYPLGDEGKLALRETAEFVYGQIQSRIGGSFNMAVGGIADELFSLSDSYREAMDATSYFFFERRKKPLYYEEIKEQVFGYESQLWEAAEKIVEAVETNDEREVIERLQKIFNHFAKQMTMPSLVSAFATYIMVQCSGIYKELGGDADQLLERTGSPLVGASGHSLLKLQAFMMSFCLMCREELSLLRGRQQGGTLAKVEAYLREHYRESVTVKEVAELYYMNPVYLGQAFSRKYGASIHEYTHRLRMNEAKELLHKQDISGAALAERLGYCSYQHFLKQFEKRYGMKLAEYKKSIIDLKS</sequence>
<dbReference type="SUPFAM" id="SSF52172">
    <property type="entry name" value="CheY-like"/>
    <property type="match status" value="1"/>
</dbReference>
<evidence type="ECO:0000256" key="5">
    <source>
        <dbReference type="ARBA" id="ARBA00023015"/>
    </source>
</evidence>
<dbReference type="SUPFAM" id="SSF46689">
    <property type="entry name" value="Homeodomain-like"/>
    <property type="match status" value="2"/>
</dbReference>
<dbReference type="InterPro" id="IPR009057">
    <property type="entry name" value="Homeodomain-like_sf"/>
</dbReference>
<dbReference type="RefSeq" id="WP_284239645.1">
    <property type="nucleotide sequence ID" value="NZ_BSSQ01000013.1"/>
</dbReference>
<keyword evidence="4" id="KW-0902">Two-component regulatory system</keyword>
<reference evidence="11 12" key="1">
    <citation type="submission" date="2023-03" db="EMBL/GenBank/DDBJ databases">
        <title>Draft genome sequence of the bacteria which degrade cell wall of Tricholomamatutake.</title>
        <authorList>
            <person name="Konishi Y."/>
            <person name="Fukuta Y."/>
            <person name="Shirasaka N."/>
        </authorList>
    </citation>
    <scope>NUCLEOTIDE SEQUENCE [LARGE SCALE GENOMIC DNA]</scope>
    <source>
        <strain evidence="12">mu1</strain>
    </source>
</reference>